<dbReference type="EMBL" id="MZ130476">
    <property type="protein sequence ID" value="QWM89249.1"/>
    <property type="molecule type" value="Genomic_DNA"/>
</dbReference>
<dbReference type="GeneID" id="75691373"/>
<dbReference type="RefSeq" id="YP_010358821.1">
    <property type="nucleotide sequence ID" value="NC_062766.1"/>
</dbReference>
<sequence>MRPDIDIKYYYGKFIEDANKAYDINKEDYNNLISLRKRLYRLVANKKAIINEFFNLDINNIGDDNEINAVDFDACRTKTRTSEFVTTDVHKRLTYLNFLKYLQVQKNVYGVTQSLKLEERKKRLTITEYRKLVQRFYNYGVMKCILEGYAYQVAGGLGNIVCNRWKVTSKKPVIDFNATNKKKREILAAGKKLYNEDEAAACKLRGIKYDGVPYKVYKTNDYYYEFKLIDNSRYKNVNIKFERKDRIDFKYRGMSQEEIAAMCKTVDDIYHTKFDMRFKLGILLSFEPMSYLNFIRNAEQKEYSLGAHNSQNRQRFQS</sequence>
<gene>
    <name evidence="1" type="primary">gp_15350</name>
</gene>
<dbReference type="Proteomes" id="UP000827429">
    <property type="component" value="Segment"/>
</dbReference>
<name>A0AAE7RW87_9CAUD</name>
<keyword evidence="2" id="KW-1185">Reference proteome</keyword>
<reference evidence="1 2" key="1">
    <citation type="submission" date="2021-04" db="EMBL/GenBank/DDBJ databases">
        <authorList>
            <person name="Shkoporov A.N."/>
            <person name="Stockdale S.R."/>
            <person name="Guerin E."/>
            <person name="Ross R.P."/>
            <person name="Hill C."/>
        </authorList>
    </citation>
    <scope>NUCLEOTIDE SEQUENCE [LARGE SCALE GENOMIC DNA]</scope>
    <source>
        <strain evidence="2">cr123_1</strain>
    </source>
</reference>
<organism evidence="1 2">
    <name type="scientific">uncultured phage cr123_1</name>
    <dbReference type="NCBI Taxonomy" id="2986401"/>
    <lineage>
        <taxon>Viruses</taxon>
        <taxon>Duplodnaviria</taxon>
        <taxon>Heunggongvirae</taxon>
        <taxon>Uroviricota</taxon>
        <taxon>Caudoviricetes</taxon>
        <taxon>Crassvirales</taxon>
        <taxon>Intestiviridae</taxon>
        <taxon>Crudevirinae</taxon>
        <taxon>Delmidovirus</taxon>
        <taxon>Delmidovirus copri</taxon>
    </lineage>
</organism>
<proteinExistence type="predicted"/>
<dbReference type="KEGG" id="vg:75691373"/>
<accession>A0AAE7RW87</accession>
<protein>
    <submittedName>
        <fullName evidence="1">Integration host factor IHF subunit, histone-like protein</fullName>
    </submittedName>
</protein>
<evidence type="ECO:0000313" key="2">
    <source>
        <dbReference type="Proteomes" id="UP000827429"/>
    </source>
</evidence>
<evidence type="ECO:0000313" key="1">
    <source>
        <dbReference type="EMBL" id="QWM89249.1"/>
    </source>
</evidence>